<sequence>MNWGKHWSSKNVMMASTPTLMSLFARNTNARYSSNISTTMKDIYYLKNDGEAIAIQGAWRDDSL</sequence>
<accession>A0A0M3IAQ1</accession>
<evidence type="ECO:0000313" key="1">
    <source>
        <dbReference type="Proteomes" id="UP000036681"/>
    </source>
</evidence>
<proteinExistence type="predicted"/>
<dbReference type="Proteomes" id="UP000036681">
    <property type="component" value="Unplaced"/>
</dbReference>
<name>A0A0M3IAQ1_ASCLU</name>
<dbReference type="WBParaSite" id="ALUE_0001468401-mRNA-1">
    <property type="protein sequence ID" value="ALUE_0001468401-mRNA-1"/>
    <property type="gene ID" value="ALUE_0001468401"/>
</dbReference>
<reference evidence="2" key="1">
    <citation type="submission" date="2017-02" db="UniProtKB">
        <authorList>
            <consortium name="WormBaseParasite"/>
        </authorList>
    </citation>
    <scope>IDENTIFICATION</scope>
</reference>
<organism evidence="1 2">
    <name type="scientific">Ascaris lumbricoides</name>
    <name type="common">Giant roundworm</name>
    <dbReference type="NCBI Taxonomy" id="6252"/>
    <lineage>
        <taxon>Eukaryota</taxon>
        <taxon>Metazoa</taxon>
        <taxon>Ecdysozoa</taxon>
        <taxon>Nematoda</taxon>
        <taxon>Chromadorea</taxon>
        <taxon>Rhabditida</taxon>
        <taxon>Spirurina</taxon>
        <taxon>Ascaridomorpha</taxon>
        <taxon>Ascaridoidea</taxon>
        <taxon>Ascarididae</taxon>
        <taxon>Ascaris</taxon>
    </lineage>
</organism>
<dbReference type="AlphaFoldDB" id="A0A0M3IAQ1"/>
<protein>
    <submittedName>
        <fullName evidence="2">DUF1793 domain-containing protein</fullName>
    </submittedName>
</protein>
<keyword evidence="1" id="KW-1185">Reference proteome</keyword>
<evidence type="ECO:0000313" key="2">
    <source>
        <dbReference type="WBParaSite" id="ALUE_0001468401-mRNA-1"/>
    </source>
</evidence>